<sequence length="236" mass="26931">MAAGITPPRSVSEPPLTPPPTEEKPSSARAQIVVDSFRHHQTGQRSSPWTDYRFGPSDYARLLRMLNADESLRGYHAYSNHSQRYENDPYHSRLSIRMPSPLHETLCAELVREISTQLKVLQRGDEPVAEFAKEIKHFASSRIELPEEFDDGEIKYTRREPDASFGHCQAQYPGVVIEVCYSQKSHQIHRLADDYILSTDGSINTVVCLDVDYKGSKRATFSVWRPTYKMKDGVME</sequence>
<proteinExistence type="predicted"/>
<evidence type="ECO:0000313" key="2">
    <source>
        <dbReference type="EMBL" id="CAG8261616.1"/>
    </source>
</evidence>
<accession>A0A9W4ICK8</accession>
<comment type="caution">
    <text evidence="2">The sequence shown here is derived from an EMBL/GenBank/DDBJ whole genome shotgun (WGS) entry which is preliminary data.</text>
</comment>
<dbReference type="OrthoDB" id="18648at2759"/>
<dbReference type="EMBL" id="CAJVPD010000035">
    <property type="protein sequence ID" value="CAG8261616.1"/>
    <property type="molecule type" value="Genomic_DNA"/>
</dbReference>
<protein>
    <submittedName>
        <fullName evidence="2">Uncharacterized protein</fullName>
    </submittedName>
</protein>
<reference evidence="2" key="1">
    <citation type="submission" date="2021-07" db="EMBL/GenBank/DDBJ databases">
        <authorList>
            <person name="Branca A.L. A."/>
        </authorList>
    </citation>
    <scope>NUCLEOTIDE SEQUENCE</scope>
</reference>
<gene>
    <name evidence="2" type="ORF">PSALAMII_LOCUS959</name>
</gene>
<name>A0A9W4ICK8_9EURO</name>
<dbReference type="AlphaFoldDB" id="A0A9W4ICK8"/>
<evidence type="ECO:0000256" key="1">
    <source>
        <dbReference type="SAM" id="MobiDB-lite"/>
    </source>
</evidence>
<organism evidence="2 3">
    <name type="scientific">Penicillium salamii</name>
    <dbReference type="NCBI Taxonomy" id="1612424"/>
    <lineage>
        <taxon>Eukaryota</taxon>
        <taxon>Fungi</taxon>
        <taxon>Dikarya</taxon>
        <taxon>Ascomycota</taxon>
        <taxon>Pezizomycotina</taxon>
        <taxon>Eurotiomycetes</taxon>
        <taxon>Eurotiomycetidae</taxon>
        <taxon>Eurotiales</taxon>
        <taxon>Aspergillaceae</taxon>
        <taxon>Penicillium</taxon>
    </lineage>
</organism>
<evidence type="ECO:0000313" key="3">
    <source>
        <dbReference type="Proteomes" id="UP001152592"/>
    </source>
</evidence>
<dbReference type="Proteomes" id="UP001152592">
    <property type="component" value="Unassembled WGS sequence"/>
</dbReference>
<feature type="region of interest" description="Disordered" evidence="1">
    <location>
        <begin position="1"/>
        <end position="29"/>
    </location>
</feature>